<proteinExistence type="predicted"/>
<dbReference type="Proteomes" id="UP001176941">
    <property type="component" value="Chromosome 3"/>
</dbReference>
<evidence type="ECO:0000313" key="3">
    <source>
        <dbReference type="Proteomes" id="UP001176941"/>
    </source>
</evidence>
<accession>A0ABN8Z9Q6</accession>
<protein>
    <submittedName>
        <fullName evidence="2">Uncharacterized protein</fullName>
    </submittedName>
</protein>
<name>A0ABN8Z9Q6_RANTA</name>
<gene>
    <name evidence="2" type="ORF">MRATA1EN1_LOCUS19604</name>
</gene>
<organism evidence="2 3">
    <name type="scientific">Rangifer tarandus platyrhynchus</name>
    <name type="common">Svalbard reindeer</name>
    <dbReference type="NCBI Taxonomy" id="3082113"/>
    <lineage>
        <taxon>Eukaryota</taxon>
        <taxon>Metazoa</taxon>
        <taxon>Chordata</taxon>
        <taxon>Craniata</taxon>
        <taxon>Vertebrata</taxon>
        <taxon>Euteleostomi</taxon>
        <taxon>Mammalia</taxon>
        <taxon>Eutheria</taxon>
        <taxon>Laurasiatheria</taxon>
        <taxon>Artiodactyla</taxon>
        <taxon>Ruminantia</taxon>
        <taxon>Pecora</taxon>
        <taxon>Cervidae</taxon>
        <taxon>Odocoileinae</taxon>
        <taxon>Rangifer</taxon>
    </lineage>
</organism>
<evidence type="ECO:0000256" key="1">
    <source>
        <dbReference type="SAM" id="MobiDB-lite"/>
    </source>
</evidence>
<reference evidence="2" key="1">
    <citation type="submission" date="2023-04" db="EMBL/GenBank/DDBJ databases">
        <authorList>
            <consortium name="ELIXIR-Norway"/>
        </authorList>
    </citation>
    <scope>NUCLEOTIDE SEQUENCE [LARGE SCALE GENOMIC DNA]</scope>
</reference>
<sequence>MGNLTEEVSLSSFTISNFPSTEISENSKKTPSILLTLSSGSLLLKLKFVFECALYSMRPIKEPCPKGLGRERGGEPQPSQNSLASHLRVGGHVGSSSPPSFLWLSHLLTWPL</sequence>
<evidence type="ECO:0000313" key="2">
    <source>
        <dbReference type="EMBL" id="CAI9170642.1"/>
    </source>
</evidence>
<feature type="compositionally biased region" description="Basic and acidic residues" evidence="1">
    <location>
        <begin position="64"/>
        <end position="74"/>
    </location>
</feature>
<keyword evidence="3" id="KW-1185">Reference proteome</keyword>
<dbReference type="EMBL" id="OX459939">
    <property type="protein sequence ID" value="CAI9170642.1"/>
    <property type="molecule type" value="Genomic_DNA"/>
</dbReference>
<feature type="region of interest" description="Disordered" evidence="1">
    <location>
        <begin position="64"/>
        <end position="101"/>
    </location>
</feature>